<reference evidence="1 2" key="1">
    <citation type="journal article" date="2018" name="PLoS ONE">
        <title>The draft genome of Kipferlia bialata reveals reductive genome evolution in fornicate parasites.</title>
        <authorList>
            <person name="Tanifuji G."/>
            <person name="Takabayashi S."/>
            <person name="Kume K."/>
            <person name="Takagi M."/>
            <person name="Nakayama T."/>
            <person name="Kamikawa R."/>
            <person name="Inagaki Y."/>
            <person name="Hashimoto T."/>
        </authorList>
    </citation>
    <scope>NUCLEOTIDE SEQUENCE [LARGE SCALE GENOMIC DNA]</scope>
    <source>
        <strain evidence="1">NY0173</strain>
    </source>
</reference>
<name>A0A9K3CQJ5_9EUKA</name>
<proteinExistence type="predicted"/>
<dbReference type="EMBL" id="BDIP01000279">
    <property type="protein sequence ID" value="GIQ80957.1"/>
    <property type="molecule type" value="Genomic_DNA"/>
</dbReference>
<evidence type="ECO:0000313" key="2">
    <source>
        <dbReference type="Proteomes" id="UP000265618"/>
    </source>
</evidence>
<organism evidence="1 2">
    <name type="scientific">Kipferlia bialata</name>
    <dbReference type="NCBI Taxonomy" id="797122"/>
    <lineage>
        <taxon>Eukaryota</taxon>
        <taxon>Metamonada</taxon>
        <taxon>Carpediemonas-like organisms</taxon>
        <taxon>Kipferlia</taxon>
    </lineage>
</organism>
<dbReference type="Proteomes" id="UP000265618">
    <property type="component" value="Unassembled WGS sequence"/>
</dbReference>
<comment type="caution">
    <text evidence="1">The sequence shown here is derived from an EMBL/GenBank/DDBJ whole genome shotgun (WGS) entry which is preliminary data.</text>
</comment>
<sequence length="105" mass="12055">PASPDLLSVSTLSEYKALSWEDQTTIWRQATEFWRTVKERLKTGDCKSESDSDIRRTALLINEIKEYDNIVVERLMSHRGVYEVESATEMPSGEHGSLLFLFSNN</sequence>
<feature type="non-terminal residue" evidence="1">
    <location>
        <position position="105"/>
    </location>
</feature>
<evidence type="ECO:0000313" key="1">
    <source>
        <dbReference type="EMBL" id="GIQ80957.1"/>
    </source>
</evidence>
<gene>
    <name evidence="1" type="ORF">KIPB_001842</name>
</gene>
<keyword evidence="2" id="KW-1185">Reference proteome</keyword>
<protein>
    <submittedName>
        <fullName evidence="1">Uncharacterized protein</fullName>
    </submittedName>
</protein>
<dbReference type="AlphaFoldDB" id="A0A9K3CQJ5"/>
<accession>A0A9K3CQJ5</accession>